<dbReference type="PANTHER" id="PTHR36840:SF1">
    <property type="entry name" value="BLL5714 PROTEIN"/>
    <property type="match status" value="1"/>
</dbReference>
<dbReference type="InterPro" id="IPR010640">
    <property type="entry name" value="Low_temperature_requirement_A"/>
</dbReference>
<dbReference type="Proteomes" id="UP001365542">
    <property type="component" value="Unassembled WGS sequence"/>
</dbReference>
<evidence type="ECO:0000256" key="2">
    <source>
        <dbReference type="SAM" id="Phobius"/>
    </source>
</evidence>
<dbReference type="Pfam" id="PF06772">
    <property type="entry name" value="LtrA"/>
    <property type="match status" value="1"/>
</dbReference>
<feature type="transmembrane region" description="Helical" evidence="2">
    <location>
        <begin position="276"/>
        <end position="296"/>
    </location>
</feature>
<comment type="caution">
    <text evidence="3">The sequence shown here is derived from an EMBL/GenBank/DDBJ whole genome shotgun (WGS) entry which is preliminary data.</text>
</comment>
<feature type="transmembrane region" description="Helical" evidence="2">
    <location>
        <begin position="220"/>
        <end position="238"/>
    </location>
</feature>
<feature type="transmembrane region" description="Helical" evidence="2">
    <location>
        <begin position="536"/>
        <end position="556"/>
    </location>
</feature>
<feature type="transmembrane region" description="Helical" evidence="2">
    <location>
        <begin position="244"/>
        <end position="269"/>
    </location>
</feature>
<feature type="transmembrane region" description="Helical" evidence="2">
    <location>
        <begin position="514"/>
        <end position="530"/>
    </location>
</feature>
<proteinExistence type="predicted"/>
<keyword evidence="2" id="KW-1133">Transmembrane helix</keyword>
<keyword evidence="2" id="KW-0472">Membrane</keyword>
<feature type="coiled-coil region" evidence="1">
    <location>
        <begin position="61"/>
        <end position="95"/>
    </location>
</feature>
<feature type="transmembrane region" description="Helical" evidence="2">
    <location>
        <begin position="475"/>
        <end position="494"/>
    </location>
</feature>
<accession>A0AAV9X9E1</accession>
<gene>
    <name evidence="3" type="ORF">TWF694_010701</name>
</gene>
<keyword evidence="4" id="KW-1185">Reference proteome</keyword>
<reference evidence="3 4" key="1">
    <citation type="submission" date="2019-10" db="EMBL/GenBank/DDBJ databases">
        <authorList>
            <person name="Palmer J.M."/>
        </authorList>
    </citation>
    <scope>NUCLEOTIDE SEQUENCE [LARGE SCALE GENOMIC DNA]</scope>
    <source>
        <strain evidence="3 4">TWF694</strain>
    </source>
</reference>
<evidence type="ECO:0000256" key="1">
    <source>
        <dbReference type="SAM" id="Coils"/>
    </source>
</evidence>
<dbReference type="AlphaFoldDB" id="A0AAV9X9E1"/>
<protein>
    <submittedName>
        <fullName evidence="3">Uncharacterized protein</fullName>
    </submittedName>
</protein>
<feature type="transmembrane region" description="Helical" evidence="2">
    <location>
        <begin position="356"/>
        <end position="373"/>
    </location>
</feature>
<feature type="transmembrane region" description="Helical" evidence="2">
    <location>
        <begin position="302"/>
        <end position="322"/>
    </location>
</feature>
<evidence type="ECO:0000313" key="4">
    <source>
        <dbReference type="Proteomes" id="UP001365542"/>
    </source>
</evidence>
<sequence>MMPPRAITLSDGRQVHVAKDEDHLLRLQRTHTGDEFNFTVHGSTDHVSALNDSKKYHETLKDDLRKRHPDIFEEMERLQDQMDEISNDLHTLTEHDVHLEANFGKFGYSANLRTHLPSQRKHEKETSTTIRIWKRPVIRQYFHKGLLWRASENEEVASFELFVDLLYVGILAVIGDRSSEEPSAKAFMRFCITMIPSYKLWNDVGLMVSWFESDDVVQRVIILFILACLFGYTTNIFLSETITYTQMIAFYLTARLFTAAALVWGALLVPMVRATLYGNTIAIIIPSAIWIGSIYVEEPNKLALIWVAIFLDLALPSLLVMSMRGLPLIPKKWSEGLTKLFEFYPALNIEHKTERMGAFVSLVFGYSVVALLYQNTAEFGINAFLGKALLGLIQAYCFNTIYFDIDGSGHELHAIRRKVWSSFLWVNAHLLFVLGFTIAGAGLSKLVLAHDCQDTNVENLYITYEEKSFEAVEDALRWFYCGGLAAALLSMAGISLSHLHKDIYTQKISKKYRLAYRFAVCIVWLCLPAARDHLNSLHLISITTGMTISVVALEIYGTSCKGDDMFGAKKSCPYICDAELQKRESDGISLETAVDPEKNAEHPKGEYTLKDIYVDVQ</sequence>
<name>A0AAV9X9E1_9PEZI</name>
<dbReference type="PANTHER" id="PTHR36840">
    <property type="entry name" value="BLL5714 PROTEIN"/>
    <property type="match status" value="1"/>
</dbReference>
<evidence type="ECO:0000313" key="3">
    <source>
        <dbReference type="EMBL" id="KAK6537794.1"/>
    </source>
</evidence>
<keyword evidence="2" id="KW-0812">Transmembrane</keyword>
<keyword evidence="1" id="KW-0175">Coiled coil</keyword>
<feature type="transmembrane region" description="Helical" evidence="2">
    <location>
        <begin position="423"/>
        <end position="443"/>
    </location>
</feature>
<organism evidence="3 4">
    <name type="scientific">Orbilia ellipsospora</name>
    <dbReference type="NCBI Taxonomy" id="2528407"/>
    <lineage>
        <taxon>Eukaryota</taxon>
        <taxon>Fungi</taxon>
        <taxon>Dikarya</taxon>
        <taxon>Ascomycota</taxon>
        <taxon>Pezizomycotina</taxon>
        <taxon>Orbiliomycetes</taxon>
        <taxon>Orbiliales</taxon>
        <taxon>Orbiliaceae</taxon>
        <taxon>Orbilia</taxon>
    </lineage>
</organism>
<dbReference type="EMBL" id="JAVHJO010000008">
    <property type="protein sequence ID" value="KAK6537794.1"/>
    <property type="molecule type" value="Genomic_DNA"/>
</dbReference>